<dbReference type="InterPro" id="IPR002925">
    <property type="entry name" value="Dienelactn_hydro"/>
</dbReference>
<organism evidence="2 3">
    <name type="scientific">Solirubrobacter pauli</name>
    <dbReference type="NCBI Taxonomy" id="166793"/>
    <lineage>
        <taxon>Bacteria</taxon>
        <taxon>Bacillati</taxon>
        <taxon>Actinomycetota</taxon>
        <taxon>Thermoleophilia</taxon>
        <taxon>Solirubrobacterales</taxon>
        <taxon>Solirubrobacteraceae</taxon>
        <taxon>Solirubrobacter</taxon>
    </lineage>
</organism>
<protein>
    <submittedName>
        <fullName evidence="2">Carboxymethylenebutenolidase</fullName>
    </submittedName>
</protein>
<dbReference type="PANTHER" id="PTHR46623:SF6">
    <property type="entry name" value="ALPHA_BETA-HYDROLASES SUPERFAMILY PROTEIN"/>
    <property type="match status" value="1"/>
</dbReference>
<comment type="caution">
    <text evidence="2">The sequence shown here is derived from an EMBL/GenBank/DDBJ whole genome shotgun (WGS) entry which is preliminary data.</text>
</comment>
<dbReference type="Gene3D" id="3.40.50.1820">
    <property type="entry name" value="alpha/beta hydrolase"/>
    <property type="match status" value="1"/>
</dbReference>
<gene>
    <name evidence="2" type="ORF">C8N24_3609</name>
</gene>
<name>A0A660LF44_9ACTN</name>
<evidence type="ECO:0000313" key="3">
    <source>
        <dbReference type="Proteomes" id="UP000278962"/>
    </source>
</evidence>
<keyword evidence="3" id="KW-1185">Reference proteome</keyword>
<proteinExistence type="predicted"/>
<reference evidence="2 3" key="1">
    <citation type="submission" date="2018-10" db="EMBL/GenBank/DDBJ databases">
        <title>Genomic Encyclopedia of Archaeal and Bacterial Type Strains, Phase II (KMG-II): from individual species to whole genera.</title>
        <authorList>
            <person name="Goeker M."/>
        </authorList>
    </citation>
    <scope>NUCLEOTIDE SEQUENCE [LARGE SCALE GENOMIC DNA]</scope>
    <source>
        <strain evidence="2 3">DSM 14954</strain>
    </source>
</reference>
<dbReference type="RefSeq" id="WP_121252136.1">
    <property type="nucleotide sequence ID" value="NZ_RBIL01000001.1"/>
</dbReference>
<dbReference type="InterPro" id="IPR029058">
    <property type="entry name" value="AB_hydrolase_fold"/>
</dbReference>
<dbReference type="EMBL" id="RBIL01000001">
    <property type="protein sequence ID" value="RKQ93738.1"/>
    <property type="molecule type" value="Genomic_DNA"/>
</dbReference>
<dbReference type="AlphaFoldDB" id="A0A660LF44"/>
<dbReference type="InterPro" id="IPR051049">
    <property type="entry name" value="Dienelactone_hydrolase-like"/>
</dbReference>
<dbReference type="OrthoDB" id="3208682at2"/>
<sequence>MCFPFDAIVPDLPPGFQVIAGGAAGERLELRSADGTAFSAYLARAEGSTGVVILPDVRGLFRFYEELAERFAAAGHPALAFDYFGRTAGLGPRDEDFDYMPHVRQTTTETVAQDVAAALAALREHTGVERAITVGFCFGGAQSFVQATEGHEGLAGVVGFYGILSSGGLLDRGAIEAAPDAKVPVLGLFGGADDHIPPDQIAAFEAALPVEKEIKVYDGAPHSFFDRRAEQYAAESQDAWERILGFVAKVETA</sequence>
<dbReference type="Pfam" id="PF01738">
    <property type="entry name" value="DLH"/>
    <property type="match status" value="1"/>
</dbReference>
<dbReference type="GO" id="GO:0016787">
    <property type="term" value="F:hydrolase activity"/>
    <property type="evidence" value="ECO:0007669"/>
    <property type="project" value="InterPro"/>
</dbReference>
<dbReference type="SUPFAM" id="SSF53474">
    <property type="entry name" value="alpha/beta-Hydrolases"/>
    <property type="match status" value="1"/>
</dbReference>
<dbReference type="Proteomes" id="UP000278962">
    <property type="component" value="Unassembled WGS sequence"/>
</dbReference>
<evidence type="ECO:0000313" key="2">
    <source>
        <dbReference type="EMBL" id="RKQ93738.1"/>
    </source>
</evidence>
<evidence type="ECO:0000259" key="1">
    <source>
        <dbReference type="Pfam" id="PF01738"/>
    </source>
</evidence>
<dbReference type="PANTHER" id="PTHR46623">
    <property type="entry name" value="CARBOXYMETHYLENEBUTENOLIDASE-RELATED"/>
    <property type="match status" value="1"/>
</dbReference>
<accession>A0A660LF44</accession>
<feature type="domain" description="Dienelactone hydrolase" evidence="1">
    <location>
        <begin position="38"/>
        <end position="249"/>
    </location>
</feature>